<dbReference type="HAMAP" id="MF_00354">
    <property type="entry name" value="Idi_2"/>
    <property type="match status" value="1"/>
</dbReference>
<evidence type="ECO:0000256" key="4">
    <source>
        <dbReference type="ARBA" id="ARBA00022643"/>
    </source>
</evidence>
<evidence type="ECO:0000256" key="9">
    <source>
        <dbReference type="ARBA" id="ARBA00023235"/>
    </source>
</evidence>
<keyword evidence="14" id="KW-1185">Reference proteome</keyword>
<protein>
    <recommendedName>
        <fullName evidence="11">Isopentenyl-diphosphate delta-isomerase</fullName>
        <shortName evidence="11">IPP isomerase</shortName>
        <ecNumber evidence="11">5.3.3.2</ecNumber>
    </recommendedName>
    <alternativeName>
        <fullName evidence="11">Isopentenyl diphosphate:dimethylallyl diphosphate isomerase</fullName>
    </alternativeName>
    <alternativeName>
        <fullName evidence="11">Isopentenyl pyrophosphate isomerase</fullName>
    </alternativeName>
    <alternativeName>
        <fullName evidence="11">Type 2 isopentenyl diphosphate isomerase</fullName>
        <shortName evidence="11">IDI-2</shortName>
    </alternativeName>
</protein>
<dbReference type="RefSeq" id="WP_248359655.1">
    <property type="nucleotide sequence ID" value="NZ_AP025591.1"/>
</dbReference>
<dbReference type="EC" id="5.3.3.2" evidence="11"/>
<evidence type="ECO:0000256" key="6">
    <source>
        <dbReference type="ARBA" id="ARBA00022842"/>
    </source>
</evidence>
<keyword evidence="6 11" id="KW-0460">Magnesium</keyword>
<feature type="binding site" evidence="11">
    <location>
        <position position="127"/>
    </location>
    <ligand>
        <name>FMN</name>
        <dbReference type="ChEBI" id="CHEBI:58210"/>
    </ligand>
</feature>
<dbReference type="PANTHER" id="PTHR43665">
    <property type="entry name" value="ISOPENTENYL-DIPHOSPHATE DELTA-ISOMERASE"/>
    <property type="match status" value="1"/>
</dbReference>
<dbReference type="SMART" id="SM01240">
    <property type="entry name" value="IMPDH"/>
    <property type="match status" value="1"/>
</dbReference>
<comment type="subunit">
    <text evidence="10 11">Homooctamer. Dimer of tetramers.</text>
</comment>
<dbReference type="NCBIfam" id="TIGR02151">
    <property type="entry name" value="IPP_isom_2"/>
    <property type="match status" value="1"/>
</dbReference>
<feature type="binding site" evidence="11">
    <location>
        <position position="224"/>
    </location>
    <ligand>
        <name>FMN</name>
        <dbReference type="ChEBI" id="CHEBI:58210"/>
    </ligand>
</feature>
<feature type="binding site" evidence="11">
    <location>
        <begin position="98"/>
        <end position="100"/>
    </location>
    <ligand>
        <name>substrate</name>
    </ligand>
</feature>
<dbReference type="InterPro" id="IPR011179">
    <property type="entry name" value="IPdP_isomerase"/>
</dbReference>
<evidence type="ECO:0000256" key="2">
    <source>
        <dbReference type="ARBA" id="ARBA00022490"/>
    </source>
</evidence>
<dbReference type="PIRSF" id="PIRSF003314">
    <property type="entry name" value="IPP_isomerase"/>
    <property type="match status" value="1"/>
</dbReference>
<keyword evidence="5 11" id="KW-0479">Metal-binding</keyword>
<comment type="cofactor">
    <cofactor evidence="11">
        <name>NADPH</name>
        <dbReference type="ChEBI" id="CHEBI:57783"/>
    </cofactor>
</comment>
<feature type="binding site" evidence="11">
    <location>
        <begin position="274"/>
        <end position="276"/>
    </location>
    <ligand>
        <name>FMN</name>
        <dbReference type="ChEBI" id="CHEBI:58210"/>
    </ligand>
</feature>
<dbReference type="Proteomes" id="UP001162891">
    <property type="component" value="Chromosome"/>
</dbReference>
<evidence type="ECO:0000256" key="8">
    <source>
        <dbReference type="ARBA" id="ARBA00023229"/>
    </source>
</evidence>
<dbReference type="InterPro" id="IPR000262">
    <property type="entry name" value="FMN-dep_DH"/>
</dbReference>
<evidence type="ECO:0000256" key="10">
    <source>
        <dbReference type="ARBA" id="ARBA00025810"/>
    </source>
</evidence>
<dbReference type="SUPFAM" id="SSF51395">
    <property type="entry name" value="FMN-linked oxidoreductases"/>
    <property type="match status" value="1"/>
</dbReference>
<sequence length="355" mass="37231">MTTPPPDRKDSHLALALERGVEFPDGDPTGFGALRLDHDALPELDLDEVDTGTTLLGKRLAAPLVVGAMTGGTPRAGEMNRRLALAAARCGVGFALGSQRKMLADPSTRATYAVREAAPDLPLVFGNVGAVQLNYGVGLPELRRLVADVGADALNLHLNPLQEAIQPGGDTRFSSLVPKIRALAPDVGVPVLLKEVGSGISETTALKIRDLPVAGVETAGVGGTSWSWIESLRTADPVKRAVGERFTRWGIPTAESVATCRRVLPDRIVVASGGIRDGLEVAKAIALGADAAAVALPILRAAERSVEDAVAVVLRIVAELRTAMFLTGARTVADLRTRRLVPMRDLAAGPRGDAR</sequence>
<evidence type="ECO:0000313" key="13">
    <source>
        <dbReference type="EMBL" id="BDG02220.1"/>
    </source>
</evidence>
<evidence type="ECO:0000256" key="11">
    <source>
        <dbReference type="HAMAP-Rule" id="MF_00354"/>
    </source>
</evidence>
<keyword evidence="2 11" id="KW-0963">Cytoplasm</keyword>
<evidence type="ECO:0000256" key="1">
    <source>
        <dbReference type="ARBA" id="ARBA00001917"/>
    </source>
</evidence>
<feature type="binding site" evidence="11">
    <location>
        <position position="194"/>
    </location>
    <ligand>
        <name>FMN</name>
        <dbReference type="ChEBI" id="CHEBI:58210"/>
    </ligand>
</feature>
<reference evidence="14" key="1">
    <citation type="journal article" date="2022" name="Int. J. Syst. Evol. Microbiol.">
        <title>Anaeromyxobacter oryzae sp. nov., Anaeromyxobacter diazotrophicus sp. nov. and Anaeromyxobacter paludicola sp. nov., isolated from paddy soils.</title>
        <authorList>
            <person name="Itoh H."/>
            <person name="Xu Z."/>
            <person name="Mise K."/>
            <person name="Masuda Y."/>
            <person name="Ushijima N."/>
            <person name="Hayakawa C."/>
            <person name="Shiratori Y."/>
            <person name="Senoo K."/>
        </authorList>
    </citation>
    <scope>NUCLEOTIDE SEQUENCE [LARGE SCALE GENOMIC DNA]</scope>
    <source>
        <strain evidence="14">Red232</strain>
    </source>
</reference>
<dbReference type="Pfam" id="PF01070">
    <property type="entry name" value="FMN_dh"/>
    <property type="match status" value="1"/>
</dbReference>
<feature type="binding site" evidence="11">
    <location>
        <begin position="295"/>
        <end position="296"/>
    </location>
    <ligand>
        <name>FMN</name>
        <dbReference type="ChEBI" id="CHEBI:58210"/>
    </ligand>
</feature>
<feature type="binding site" evidence="11">
    <location>
        <position position="163"/>
    </location>
    <ligand>
        <name>Mg(2+)</name>
        <dbReference type="ChEBI" id="CHEBI:18420"/>
    </ligand>
</feature>
<keyword evidence="9 11" id="KW-0413">Isomerase</keyword>
<evidence type="ECO:0000259" key="12">
    <source>
        <dbReference type="Pfam" id="PF01070"/>
    </source>
</evidence>
<comment type="catalytic activity">
    <reaction evidence="11">
        <text>isopentenyl diphosphate = dimethylallyl diphosphate</text>
        <dbReference type="Rhea" id="RHEA:23284"/>
        <dbReference type="ChEBI" id="CHEBI:57623"/>
        <dbReference type="ChEBI" id="CHEBI:128769"/>
        <dbReference type="EC" id="5.3.3.2"/>
    </reaction>
</comment>
<dbReference type="PANTHER" id="PTHR43665:SF1">
    <property type="entry name" value="ISOPENTENYL-DIPHOSPHATE DELTA-ISOMERASE"/>
    <property type="match status" value="1"/>
</dbReference>
<feature type="binding site" evidence="11">
    <location>
        <position position="162"/>
    </location>
    <ligand>
        <name>substrate</name>
    </ligand>
</feature>
<dbReference type="Gene3D" id="3.20.20.70">
    <property type="entry name" value="Aldolase class I"/>
    <property type="match status" value="1"/>
</dbReference>
<dbReference type="InterPro" id="IPR013785">
    <property type="entry name" value="Aldolase_TIM"/>
</dbReference>
<feature type="binding site" evidence="11">
    <location>
        <position position="98"/>
    </location>
    <ligand>
        <name>FMN</name>
        <dbReference type="ChEBI" id="CHEBI:58210"/>
    </ligand>
</feature>
<dbReference type="EMBL" id="AP025591">
    <property type="protein sequence ID" value="BDG02220.1"/>
    <property type="molecule type" value="Genomic_DNA"/>
</dbReference>
<comment type="function">
    <text evidence="11">Involved in the biosynthesis of isoprenoids. Catalyzes the 1,3-allylic rearrangement of the homoallylic substrate isopentenyl (IPP) to its allylic isomer, dimethylallyl diphosphate (DMAPP).</text>
</comment>
<feature type="binding site" evidence="11">
    <location>
        <begin position="68"/>
        <end position="70"/>
    </location>
    <ligand>
        <name>FMN</name>
        <dbReference type="ChEBI" id="CHEBI:58210"/>
    </ligand>
</feature>
<evidence type="ECO:0000256" key="7">
    <source>
        <dbReference type="ARBA" id="ARBA00022857"/>
    </source>
</evidence>
<organism evidence="13 14">
    <name type="scientific">Anaeromyxobacter oryzae</name>
    <dbReference type="NCBI Taxonomy" id="2918170"/>
    <lineage>
        <taxon>Bacteria</taxon>
        <taxon>Pseudomonadati</taxon>
        <taxon>Myxococcota</taxon>
        <taxon>Myxococcia</taxon>
        <taxon>Myxococcales</taxon>
        <taxon>Cystobacterineae</taxon>
        <taxon>Anaeromyxobacteraceae</taxon>
        <taxon>Anaeromyxobacter</taxon>
    </lineage>
</organism>
<gene>
    <name evidence="11 13" type="primary">fni</name>
    <name evidence="13" type="ORF">AMOR_12160</name>
</gene>
<keyword evidence="3 11" id="KW-0285">Flavoprotein</keyword>
<proteinExistence type="inferred from homology"/>
<feature type="binding site" evidence="11">
    <location>
        <begin position="8"/>
        <end position="9"/>
    </location>
    <ligand>
        <name>substrate</name>
    </ligand>
</feature>
<keyword evidence="4 11" id="KW-0288">FMN</keyword>
<comment type="cofactor">
    <cofactor evidence="1 11">
        <name>FMN</name>
        <dbReference type="ChEBI" id="CHEBI:58210"/>
    </cofactor>
</comment>
<name>A0ABN6MRH2_9BACT</name>
<comment type="subcellular location">
    <subcellularLocation>
        <location evidence="11">Cytoplasm</location>
    </subcellularLocation>
</comment>
<comment type="cofactor">
    <cofactor evidence="11">
        <name>Mg(2+)</name>
        <dbReference type="ChEBI" id="CHEBI:18420"/>
    </cofactor>
</comment>
<comment type="caution">
    <text evidence="11">Lacks conserved residue(s) required for the propagation of feature annotation.</text>
</comment>
<comment type="similarity">
    <text evidence="11">Belongs to the IPP isomerase type 2 family.</text>
</comment>
<evidence type="ECO:0000313" key="14">
    <source>
        <dbReference type="Proteomes" id="UP001162891"/>
    </source>
</evidence>
<keyword evidence="8 11" id="KW-0414">Isoprene biosynthesis</keyword>
<dbReference type="CDD" id="cd02811">
    <property type="entry name" value="IDI-2_FMN"/>
    <property type="match status" value="1"/>
</dbReference>
<feature type="domain" description="FMN-dependent dehydrogenase" evidence="12">
    <location>
        <begin position="179"/>
        <end position="339"/>
    </location>
</feature>
<evidence type="ECO:0000256" key="3">
    <source>
        <dbReference type="ARBA" id="ARBA00022630"/>
    </source>
</evidence>
<keyword evidence="7 11" id="KW-0521">NADP</keyword>
<accession>A0ABN6MRH2</accession>
<evidence type="ECO:0000256" key="5">
    <source>
        <dbReference type="ARBA" id="ARBA00022723"/>
    </source>
</evidence>